<organism evidence="1 2">
    <name type="scientific">Sodiomyces alkalinus (strain CBS 110278 / VKM F-3762 / F11)</name>
    <name type="common">Alkaliphilic filamentous fungus</name>
    <dbReference type="NCBI Taxonomy" id="1314773"/>
    <lineage>
        <taxon>Eukaryota</taxon>
        <taxon>Fungi</taxon>
        <taxon>Dikarya</taxon>
        <taxon>Ascomycota</taxon>
        <taxon>Pezizomycotina</taxon>
        <taxon>Sordariomycetes</taxon>
        <taxon>Hypocreomycetidae</taxon>
        <taxon>Glomerellales</taxon>
        <taxon>Plectosphaerellaceae</taxon>
        <taxon>Sodiomyces</taxon>
    </lineage>
</organism>
<evidence type="ECO:0000313" key="1">
    <source>
        <dbReference type="EMBL" id="ROT42548.1"/>
    </source>
</evidence>
<dbReference type="Proteomes" id="UP000272025">
    <property type="component" value="Unassembled WGS sequence"/>
</dbReference>
<sequence length="79" mass="9179">MASKLHRTRWRSVPRLSCPNFSCAGYLTIEKRWFSVYRPLSAKNQKNLCPFKRRSSSPFLSSICFAAILLRSRKRATTP</sequence>
<evidence type="ECO:0000313" key="2">
    <source>
        <dbReference type="Proteomes" id="UP000272025"/>
    </source>
</evidence>
<dbReference type="EMBL" id="ML119051">
    <property type="protein sequence ID" value="ROT42548.1"/>
    <property type="molecule type" value="Genomic_DNA"/>
</dbReference>
<keyword evidence="2" id="KW-1185">Reference proteome</keyword>
<gene>
    <name evidence="1" type="ORF">SODALDRAFT_18100</name>
</gene>
<dbReference type="GeneID" id="39575535"/>
<reference evidence="1 2" key="1">
    <citation type="journal article" date="2018" name="Mol. Ecol.">
        <title>The obligate alkalophilic soda-lake fungus Sodiomyces alkalinus has shifted to a protein diet.</title>
        <authorList>
            <person name="Grum-Grzhimaylo A.A."/>
            <person name="Falkoski D.L."/>
            <person name="van den Heuvel J."/>
            <person name="Valero-Jimenez C.A."/>
            <person name="Min B."/>
            <person name="Choi I.G."/>
            <person name="Lipzen A."/>
            <person name="Daum C.G."/>
            <person name="Aanen D.K."/>
            <person name="Tsang A."/>
            <person name="Henrissat B."/>
            <person name="Bilanenko E.N."/>
            <person name="de Vries R.P."/>
            <person name="van Kan J.A.L."/>
            <person name="Grigoriev I.V."/>
            <person name="Debets A.J.M."/>
        </authorList>
    </citation>
    <scope>NUCLEOTIDE SEQUENCE [LARGE SCALE GENOMIC DNA]</scope>
    <source>
        <strain evidence="1 2">F11</strain>
    </source>
</reference>
<dbReference type="AlphaFoldDB" id="A0A3N2Q7A7"/>
<proteinExistence type="predicted"/>
<accession>A0A3N2Q7A7</accession>
<protein>
    <submittedName>
        <fullName evidence="1">Uncharacterized protein</fullName>
    </submittedName>
</protein>
<name>A0A3N2Q7A7_SODAK</name>
<dbReference type="RefSeq" id="XP_028470354.1">
    <property type="nucleotide sequence ID" value="XM_028607057.1"/>
</dbReference>